<dbReference type="eggNOG" id="COG0413">
    <property type="taxonomic scope" value="Bacteria"/>
</dbReference>
<keyword evidence="4 7" id="KW-0566">Pantothenate biosynthesis</keyword>
<dbReference type="CDD" id="cd06557">
    <property type="entry name" value="KPHMT-like"/>
    <property type="match status" value="1"/>
</dbReference>
<dbReference type="GO" id="GO:0015940">
    <property type="term" value="P:pantothenate biosynthetic process"/>
    <property type="evidence" value="ECO:0007669"/>
    <property type="project" value="UniProtKB-UniRule"/>
</dbReference>
<dbReference type="InterPro" id="IPR015813">
    <property type="entry name" value="Pyrv/PenolPyrv_kinase-like_dom"/>
</dbReference>
<comment type="function">
    <text evidence="6 7">Catalyzes the reversible reaction in which hydroxymethyl group from 5,10-methylenetetrahydrofolate is transferred onto alpha-ketoisovalerate to form ketopantoate.</text>
</comment>
<dbReference type="NCBIfam" id="TIGR00222">
    <property type="entry name" value="panB"/>
    <property type="match status" value="1"/>
</dbReference>
<dbReference type="RefSeq" id="WP_013010722.1">
    <property type="nucleotide sequence ID" value="NC_013943.1"/>
</dbReference>
<sequence length="269" mass="29271">MSKYSELKKINLNTFKKMKADGEKITSITAYDYTSAKILDKSGVEIILVGDSLGSVMNGYDNSIPVTLDEIIYHAKAVKRASKRAYLVADMPFGSYHVSDEQGLENAIRLVKETGFDAVKIEGGKGRASMVKKFTDAGIVVMGHIGLMPQMVHTMGGYKVQGRNGHEEMLEDAKALEEAGAFAIVIEGAVADVAEKISKNISIPTIGIGAGAGCDGQVLVYHDIFGLFDDYVPKFVKQYADVKTIVGDACKQYIEDVKASRFPAKEYTY</sequence>
<dbReference type="GO" id="GO:0032259">
    <property type="term" value="P:methylation"/>
    <property type="evidence" value="ECO:0007669"/>
    <property type="project" value="UniProtKB-KW"/>
</dbReference>
<comment type="cofactor">
    <cofactor evidence="7 10">
        <name>Mg(2+)</name>
        <dbReference type="ChEBI" id="CHEBI:18420"/>
    </cofactor>
    <text evidence="7 10">Binds 1 Mg(2+) ion per subunit.</text>
</comment>
<keyword evidence="7" id="KW-0963">Cytoplasm</keyword>
<dbReference type="AlphaFoldDB" id="D4H852"/>
<comment type="similarity">
    <text evidence="2 7">Belongs to the PanB family.</text>
</comment>
<feature type="binding site" evidence="7 9">
    <location>
        <position position="90"/>
    </location>
    <ligand>
        <name>3-methyl-2-oxobutanoate</name>
        <dbReference type="ChEBI" id="CHEBI:11851"/>
    </ligand>
</feature>
<organism evidence="11 12">
    <name type="scientific">Denitrovibrio acetiphilus (strain DSM 12809 / NBRC 114555 / N2460)</name>
    <dbReference type="NCBI Taxonomy" id="522772"/>
    <lineage>
        <taxon>Bacteria</taxon>
        <taxon>Pseudomonadati</taxon>
        <taxon>Deferribacterota</taxon>
        <taxon>Deferribacteres</taxon>
        <taxon>Deferribacterales</taxon>
        <taxon>Geovibrionaceae</taxon>
        <taxon>Denitrovibrio</taxon>
    </lineage>
</organism>
<dbReference type="PIRSF" id="PIRSF000388">
    <property type="entry name" value="Pantoate_hydroxy_MeTrfase"/>
    <property type="match status" value="1"/>
</dbReference>
<dbReference type="PANTHER" id="PTHR20881">
    <property type="entry name" value="3-METHYL-2-OXOBUTANOATE HYDROXYMETHYLTRANSFERASE"/>
    <property type="match status" value="1"/>
</dbReference>
<dbReference type="FunFam" id="3.20.20.60:FF:000003">
    <property type="entry name" value="3-methyl-2-oxobutanoate hydroxymethyltransferase"/>
    <property type="match status" value="1"/>
</dbReference>
<keyword evidence="5 7" id="KW-0808">Transferase</keyword>
<dbReference type="InterPro" id="IPR003700">
    <property type="entry name" value="Pantoate_hydroxy_MeTrfase"/>
</dbReference>
<dbReference type="EC" id="2.1.2.11" evidence="7"/>
<comment type="subcellular location">
    <subcellularLocation>
        <location evidence="7">Cytoplasm</location>
    </subcellularLocation>
</comment>
<evidence type="ECO:0000256" key="7">
    <source>
        <dbReference type="HAMAP-Rule" id="MF_00156"/>
    </source>
</evidence>
<keyword evidence="11" id="KW-0489">Methyltransferase</keyword>
<name>D4H852_DENA2</name>
<feature type="binding site" evidence="7 9">
    <location>
        <position position="120"/>
    </location>
    <ligand>
        <name>3-methyl-2-oxobutanoate</name>
        <dbReference type="ChEBI" id="CHEBI:11851"/>
    </ligand>
</feature>
<dbReference type="Gene3D" id="3.20.20.60">
    <property type="entry name" value="Phosphoenolpyruvate-binding domains"/>
    <property type="match status" value="1"/>
</dbReference>
<evidence type="ECO:0000313" key="11">
    <source>
        <dbReference type="EMBL" id="ADD68201.1"/>
    </source>
</evidence>
<protein>
    <recommendedName>
        <fullName evidence="7">3-methyl-2-oxobutanoate hydroxymethyltransferase</fullName>
        <ecNumber evidence="7">2.1.2.11</ecNumber>
    </recommendedName>
    <alternativeName>
        <fullName evidence="7">Ketopantoate hydroxymethyltransferase</fullName>
        <shortName evidence="7">KPHMT</shortName>
    </alternativeName>
</protein>
<dbReference type="HOGENOM" id="CLU_036645_1_0_0"/>
<evidence type="ECO:0000256" key="1">
    <source>
        <dbReference type="ARBA" id="ARBA00005033"/>
    </source>
</evidence>
<feature type="binding site" evidence="7 10">
    <location>
        <position position="90"/>
    </location>
    <ligand>
        <name>Mg(2+)</name>
        <dbReference type="ChEBI" id="CHEBI:18420"/>
    </ligand>
</feature>
<dbReference type="UniPathway" id="UPA00028">
    <property type="reaction ID" value="UER00003"/>
</dbReference>
<accession>D4H852</accession>
<dbReference type="KEGG" id="dap:Dacet_1431"/>
<dbReference type="Proteomes" id="UP000002012">
    <property type="component" value="Chromosome"/>
</dbReference>
<feature type="binding site" evidence="7 10">
    <location>
        <position position="51"/>
    </location>
    <ligand>
        <name>Mg(2+)</name>
        <dbReference type="ChEBI" id="CHEBI:18420"/>
    </ligand>
</feature>
<dbReference type="EMBL" id="CP001968">
    <property type="protein sequence ID" value="ADD68201.1"/>
    <property type="molecule type" value="Genomic_DNA"/>
</dbReference>
<gene>
    <name evidence="7" type="primary">panB</name>
    <name evidence="11" type="ordered locus">Dacet_1431</name>
</gene>
<evidence type="ECO:0000256" key="3">
    <source>
        <dbReference type="ARBA" id="ARBA00011424"/>
    </source>
</evidence>
<reference evidence="11 12" key="1">
    <citation type="journal article" date="2010" name="Stand. Genomic Sci.">
        <title>Complete genome sequence of Denitrovibrio acetiphilus type strain (N2460).</title>
        <authorList>
            <person name="Kiss H."/>
            <person name="Lang E."/>
            <person name="Lapidus A."/>
            <person name="Copeland A."/>
            <person name="Nolan M."/>
            <person name="Glavina Del Rio T."/>
            <person name="Chen F."/>
            <person name="Lucas S."/>
            <person name="Tice H."/>
            <person name="Cheng J.F."/>
            <person name="Han C."/>
            <person name="Goodwin L."/>
            <person name="Pitluck S."/>
            <person name="Liolios K."/>
            <person name="Pati A."/>
            <person name="Ivanova N."/>
            <person name="Mavromatis K."/>
            <person name="Chen A."/>
            <person name="Palaniappan K."/>
            <person name="Land M."/>
            <person name="Hauser L."/>
            <person name="Chang Y.J."/>
            <person name="Jeffries C.D."/>
            <person name="Detter J.C."/>
            <person name="Brettin T."/>
            <person name="Spring S."/>
            <person name="Rohde M."/>
            <person name="Goker M."/>
            <person name="Woyke T."/>
            <person name="Bristow J."/>
            <person name="Eisen J.A."/>
            <person name="Markowitz V."/>
            <person name="Hugenholtz P."/>
            <person name="Kyrpides N.C."/>
            <person name="Klenk H.P."/>
        </authorList>
    </citation>
    <scope>NUCLEOTIDE SEQUENCE [LARGE SCALE GENOMIC DNA]</scope>
    <source>
        <strain evidence="12">DSM 12809 / NBRC 114555 / N2460</strain>
    </source>
</reference>
<dbReference type="GO" id="GO:0003864">
    <property type="term" value="F:3-methyl-2-oxobutanoate hydroxymethyltransferase activity"/>
    <property type="evidence" value="ECO:0007669"/>
    <property type="project" value="UniProtKB-UniRule"/>
</dbReference>
<dbReference type="STRING" id="522772.Dacet_1431"/>
<evidence type="ECO:0000256" key="4">
    <source>
        <dbReference type="ARBA" id="ARBA00022655"/>
    </source>
</evidence>
<dbReference type="HAMAP" id="MF_00156">
    <property type="entry name" value="PanB"/>
    <property type="match status" value="1"/>
</dbReference>
<dbReference type="GO" id="GO:0000287">
    <property type="term" value="F:magnesium ion binding"/>
    <property type="evidence" value="ECO:0007669"/>
    <property type="project" value="TreeGrafter"/>
</dbReference>
<evidence type="ECO:0000313" key="12">
    <source>
        <dbReference type="Proteomes" id="UP000002012"/>
    </source>
</evidence>
<comment type="pathway">
    <text evidence="1 7">Cofactor biosynthesis; (R)-pantothenate biosynthesis; (R)-pantoate from 3-methyl-2-oxobutanoate: step 1/2.</text>
</comment>
<feature type="binding site" evidence="7 10">
    <location>
        <position position="122"/>
    </location>
    <ligand>
        <name>Mg(2+)</name>
        <dbReference type="ChEBI" id="CHEBI:18420"/>
    </ligand>
</feature>
<evidence type="ECO:0000256" key="10">
    <source>
        <dbReference type="PIRSR" id="PIRSR000388-3"/>
    </source>
</evidence>
<evidence type="ECO:0000256" key="5">
    <source>
        <dbReference type="ARBA" id="ARBA00022679"/>
    </source>
</evidence>
<evidence type="ECO:0000256" key="9">
    <source>
        <dbReference type="PIRSR" id="PIRSR000388-2"/>
    </source>
</evidence>
<keyword evidence="7 10" id="KW-0460">Magnesium</keyword>
<dbReference type="FunCoup" id="D4H852">
    <property type="interactions" value="415"/>
</dbReference>
<dbReference type="NCBIfam" id="NF001452">
    <property type="entry name" value="PRK00311.1"/>
    <property type="match status" value="1"/>
</dbReference>
<keyword evidence="12" id="KW-1185">Reference proteome</keyword>
<evidence type="ECO:0000256" key="6">
    <source>
        <dbReference type="ARBA" id="ARBA00056497"/>
    </source>
</evidence>
<dbReference type="InterPro" id="IPR040442">
    <property type="entry name" value="Pyrv_kinase-like_dom_sf"/>
</dbReference>
<dbReference type="OrthoDB" id="9781789at2"/>
<dbReference type="PANTHER" id="PTHR20881:SF0">
    <property type="entry name" value="3-METHYL-2-OXOBUTANOATE HYDROXYMETHYLTRANSFERASE"/>
    <property type="match status" value="1"/>
</dbReference>
<dbReference type="GO" id="GO:0005737">
    <property type="term" value="C:cytoplasm"/>
    <property type="evidence" value="ECO:0007669"/>
    <property type="project" value="UniProtKB-SubCell"/>
</dbReference>
<proteinExistence type="inferred from homology"/>
<feature type="active site" description="Proton acceptor" evidence="7 8">
    <location>
        <position position="187"/>
    </location>
</feature>
<comment type="catalytic activity">
    <reaction evidence="7">
        <text>(6R)-5,10-methylene-5,6,7,8-tetrahydrofolate + 3-methyl-2-oxobutanoate + H2O = 2-dehydropantoate + (6S)-5,6,7,8-tetrahydrofolate</text>
        <dbReference type="Rhea" id="RHEA:11824"/>
        <dbReference type="ChEBI" id="CHEBI:11561"/>
        <dbReference type="ChEBI" id="CHEBI:11851"/>
        <dbReference type="ChEBI" id="CHEBI:15377"/>
        <dbReference type="ChEBI" id="CHEBI:15636"/>
        <dbReference type="ChEBI" id="CHEBI:57453"/>
        <dbReference type="EC" id="2.1.2.11"/>
    </reaction>
</comment>
<dbReference type="PaxDb" id="522772-Dacet_1431"/>
<keyword evidence="7 10" id="KW-0479">Metal-binding</keyword>
<dbReference type="SUPFAM" id="SSF51621">
    <property type="entry name" value="Phosphoenolpyruvate/pyruvate domain"/>
    <property type="match status" value="1"/>
</dbReference>
<evidence type="ECO:0000256" key="2">
    <source>
        <dbReference type="ARBA" id="ARBA00008676"/>
    </source>
</evidence>
<comment type="subunit">
    <text evidence="3 7">Homodecamer; pentamer of dimers.</text>
</comment>
<dbReference type="InParanoid" id="D4H852"/>
<dbReference type="Pfam" id="PF02548">
    <property type="entry name" value="Pantoate_transf"/>
    <property type="match status" value="1"/>
</dbReference>
<feature type="binding site" evidence="7 9">
    <location>
        <begin position="51"/>
        <end position="52"/>
    </location>
    <ligand>
        <name>3-methyl-2-oxobutanoate</name>
        <dbReference type="ChEBI" id="CHEBI:11851"/>
    </ligand>
</feature>
<evidence type="ECO:0000256" key="8">
    <source>
        <dbReference type="PIRSR" id="PIRSR000388-1"/>
    </source>
</evidence>
<dbReference type="GO" id="GO:0008168">
    <property type="term" value="F:methyltransferase activity"/>
    <property type="evidence" value="ECO:0007669"/>
    <property type="project" value="UniProtKB-KW"/>
</dbReference>